<feature type="domain" description="Gliding motility-associated protein GldM second immunoglobulin-like" evidence="4">
    <location>
        <begin position="321"/>
        <end position="402"/>
    </location>
</feature>
<dbReference type="NCBIfam" id="TIGR03517">
    <property type="entry name" value="GldM_gliding"/>
    <property type="match status" value="1"/>
</dbReference>
<accession>A0A2V1IQR2</accession>
<feature type="domain" description="Gliding motility-associated protein GldM first immunoglobulin-like" evidence="3">
    <location>
        <begin position="225"/>
        <end position="318"/>
    </location>
</feature>
<dbReference type="Pfam" id="PF21602">
    <property type="entry name" value="GldM_3rd"/>
    <property type="match status" value="1"/>
</dbReference>
<dbReference type="AlphaFoldDB" id="A0A2V1IQR2"/>
<protein>
    <submittedName>
        <fullName evidence="5">Gliding motility protein GldM</fullName>
    </submittedName>
</protein>
<dbReference type="Pfam" id="PF12080">
    <property type="entry name" value="GldM_4th"/>
    <property type="match status" value="1"/>
</dbReference>
<dbReference type="RefSeq" id="WP_107032183.1">
    <property type="nucleotide sequence ID" value="NZ_PUEC01000013.1"/>
</dbReference>
<dbReference type="InterPro" id="IPR048405">
    <property type="entry name" value="GldM_Ig-like-1"/>
</dbReference>
<dbReference type="InterPro" id="IPR048406">
    <property type="entry name" value="GldM_Ig-like-2"/>
</dbReference>
<name>A0A2V1IQR2_9BACT</name>
<organism evidence="5 6">
    <name type="scientific">Duncaniella muris</name>
    <dbReference type="NCBI Taxonomy" id="2094150"/>
    <lineage>
        <taxon>Bacteria</taxon>
        <taxon>Pseudomonadati</taxon>
        <taxon>Bacteroidota</taxon>
        <taxon>Bacteroidia</taxon>
        <taxon>Bacteroidales</taxon>
        <taxon>Muribaculaceae</taxon>
        <taxon>Duncaniella</taxon>
    </lineage>
</organism>
<dbReference type="GeneID" id="82526031"/>
<evidence type="ECO:0000259" key="4">
    <source>
        <dbReference type="Pfam" id="PF21602"/>
    </source>
</evidence>
<dbReference type="InterPro" id="IPR022719">
    <property type="entry name" value="Motility-assoc_prot_GldM_C"/>
</dbReference>
<evidence type="ECO:0000259" key="2">
    <source>
        <dbReference type="Pfam" id="PF12081"/>
    </source>
</evidence>
<reference evidence="6" key="1">
    <citation type="submission" date="2018-02" db="EMBL/GenBank/DDBJ databases">
        <authorList>
            <person name="Clavel T."/>
            <person name="Strowig T."/>
        </authorList>
    </citation>
    <scope>NUCLEOTIDE SEQUENCE [LARGE SCALE GENOMIC DNA]</scope>
    <source>
        <strain evidence="6">DSM 103720</strain>
    </source>
</reference>
<dbReference type="InterPro" id="IPR019859">
    <property type="entry name" value="Motility-assoc_prot_GldM"/>
</dbReference>
<dbReference type="EMBL" id="PUEC01000013">
    <property type="protein sequence ID" value="PWB02340.1"/>
    <property type="molecule type" value="Genomic_DNA"/>
</dbReference>
<dbReference type="InterPro" id="IPR022720">
    <property type="entry name" value="Motility-assoc_prot_GldM_N"/>
</dbReference>
<dbReference type="Pfam" id="PF21601">
    <property type="entry name" value="GldM_2nd"/>
    <property type="match status" value="1"/>
</dbReference>
<evidence type="ECO:0000313" key="5">
    <source>
        <dbReference type="EMBL" id="PWB02340.1"/>
    </source>
</evidence>
<evidence type="ECO:0000259" key="1">
    <source>
        <dbReference type="Pfam" id="PF12080"/>
    </source>
</evidence>
<comment type="caution">
    <text evidence="5">The sequence shown here is derived from an EMBL/GenBank/DDBJ whole genome shotgun (WGS) entry which is preliminary data.</text>
</comment>
<dbReference type="Proteomes" id="UP000244905">
    <property type="component" value="Unassembled WGS sequence"/>
</dbReference>
<proteinExistence type="predicted"/>
<keyword evidence="6" id="KW-1185">Reference proteome</keyword>
<feature type="domain" description="Gliding motility-associated protein GldM C-terminal" evidence="1">
    <location>
        <begin position="405"/>
        <end position="521"/>
    </location>
</feature>
<evidence type="ECO:0000313" key="6">
    <source>
        <dbReference type="Proteomes" id="UP000244905"/>
    </source>
</evidence>
<dbReference type="Pfam" id="PF12081">
    <property type="entry name" value="GldM_1st"/>
    <property type="match status" value="1"/>
</dbReference>
<gene>
    <name evidence="5" type="ORF">C5O23_06700</name>
</gene>
<feature type="domain" description="Gliding motility-associated protein GldM N-terminal" evidence="2">
    <location>
        <begin position="33"/>
        <end position="221"/>
    </location>
</feature>
<evidence type="ECO:0000259" key="3">
    <source>
        <dbReference type="Pfam" id="PF21601"/>
    </source>
</evidence>
<sequence>MAESVVRLSPRQKMINLMYIVLTAMLALNVSSDVLDGFVQVEDGLARTNSTVGRRNDAVYSSLESFTAQNPEKGTPWLEKASQIRRHSACLYATIDSLKLAIVREADGADGNLQEINRRDDLEAAAVVMLSPSANGGRRLREAIDAYRSHVTSLVSDSVKRASINEALSTDPFRRPGTVSPQKWEEAKFENQPVVAAITLLTKLQNDVRYAEGEALANLLAAVDAGDVRVNEINAFVIPQSRMVMRGGKYSANIVLAAVDTTARPEIFIGGKKLADEHGLYEFVTSSTGTFDYSGYLEVSHGDGTSTRHPFSSSYTVMEPTATVSATMMNVLYAGIDNPVSISVPGVPMNAVSATMTNGTLTRKGDAWVARPSKIGENSTVTVTATIDGRQQTVSSTSFRVRKLPDPTAFISYTAPNGTKERYKGGSGFSKTLLTSAPGIEAAIDDDMLNIGFTVLGFETVFFDQMGNAIPEVSQGASFSQRQKDQFRRLSRGKRFYISRIRAKGPDGIERTLNPVEVIVN</sequence>